<gene>
    <name evidence="1" type="ORF">DPMN_154489</name>
</gene>
<dbReference type="EMBL" id="JAIWYP010000007">
    <property type="protein sequence ID" value="KAH3800846.1"/>
    <property type="molecule type" value="Genomic_DNA"/>
</dbReference>
<dbReference type="AlphaFoldDB" id="A0A9D4FQ16"/>
<keyword evidence="2" id="KW-1185">Reference proteome</keyword>
<dbReference type="Proteomes" id="UP000828390">
    <property type="component" value="Unassembled WGS sequence"/>
</dbReference>
<name>A0A9D4FQ16_DREPO</name>
<reference evidence="1" key="2">
    <citation type="submission" date="2020-11" db="EMBL/GenBank/DDBJ databases">
        <authorList>
            <person name="McCartney M.A."/>
            <person name="Auch B."/>
            <person name="Kono T."/>
            <person name="Mallez S."/>
            <person name="Becker A."/>
            <person name="Gohl D.M."/>
            <person name="Silverstein K.A.T."/>
            <person name="Koren S."/>
            <person name="Bechman K.B."/>
            <person name="Herman A."/>
            <person name="Abrahante J.E."/>
            <person name="Garbe J."/>
        </authorList>
    </citation>
    <scope>NUCLEOTIDE SEQUENCE</scope>
    <source>
        <strain evidence="1">Duluth1</strain>
        <tissue evidence="1">Whole animal</tissue>
    </source>
</reference>
<reference evidence="1" key="1">
    <citation type="journal article" date="2019" name="bioRxiv">
        <title>The Genome of the Zebra Mussel, Dreissena polymorpha: A Resource for Invasive Species Research.</title>
        <authorList>
            <person name="McCartney M.A."/>
            <person name="Auch B."/>
            <person name="Kono T."/>
            <person name="Mallez S."/>
            <person name="Zhang Y."/>
            <person name="Obille A."/>
            <person name="Becker A."/>
            <person name="Abrahante J.E."/>
            <person name="Garbe J."/>
            <person name="Badalamenti J.P."/>
            <person name="Herman A."/>
            <person name="Mangelson H."/>
            <person name="Liachko I."/>
            <person name="Sullivan S."/>
            <person name="Sone E.D."/>
            <person name="Koren S."/>
            <person name="Silverstein K.A.T."/>
            <person name="Beckman K.B."/>
            <person name="Gohl D.M."/>
        </authorList>
    </citation>
    <scope>NUCLEOTIDE SEQUENCE</scope>
    <source>
        <strain evidence="1">Duluth1</strain>
        <tissue evidence="1">Whole animal</tissue>
    </source>
</reference>
<protein>
    <submittedName>
        <fullName evidence="1">Uncharacterized protein</fullName>
    </submittedName>
</protein>
<comment type="caution">
    <text evidence="1">The sequence shown here is derived from an EMBL/GenBank/DDBJ whole genome shotgun (WGS) entry which is preliminary data.</text>
</comment>
<proteinExistence type="predicted"/>
<accession>A0A9D4FQ16</accession>
<sequence length="73" mass="8210">MVKDKNCPRPGNCEGLCTAKMNNLLESRSLDRKMQTNSVVKAGVFLSKALKKQLSSRQSLQTWIKLRSLTCPK</sequence>
<organism evidence="1 2">
    <name type="scientific">Dreissena polymorpha</name>
    <name type="common">Zebra mussel</name>
    <name type="synonym">Mytilus polymorpha</name>
    <dbReference type="NCBI Taxonomy" id="45954"/>
    <lineage>
        <taxon>Eukaryota</taxon>
        <taxon>Metazoa</taxon>
        <taxon>Spiralia</taxon>
        <taxon>Lophotrochozoa</taxon>
        <taxon>Mollusca</taxon>
        <taxon>Bivalvia</taxon>
        <taxon>Autobranchia</taxon>
        <taxon>Heteroconchia</taxon>
        <taxon>Euheterodonta</taxon>
        <taxon>Imparidentia</taxon>
        <taxon>Neoheterodontei</taxon>
        <taxon>Myida</taxon>
        <taxon>Dreissenoidea</taxon>
        <taxon>Dreissenidae</taxon>
        <taxon>Dreissena</taxon>
    </lineage>
</organism>
<evidence type="ECO:0000313" key="2">
    <source>
        <dbReference type="Proteomes" id="UP000828390"/>
    </source>
</evidence>
<evidence type="ECO:0000313" key="1">
    <source>
        <dbReference type="EMBL" id="KAH3800846.1"/>
    </source>
</evidence>